<protein>
    <submittedName>
        <fullName evidence="1">Uncharacterized protein</fullName>
    </submittedName>
</protein>
<accession>A0A502DK36</accession>
<reference evidence="1 2" key="1">
    <citation type="journal article" date="2019" name="Environ. Microbiol.">
        <title>Species interactions and distinct microbial communities in high Arctic permafrost affected cryosols are associated with the CH4 and CO2 gas fluxes.</title>
        <authorList>
            <person name="Altshuler I."/>
            <person name="Hamel J."/>
            <person name="Turney S."/>
            <person name="Magnuson E."/>
            <person name="Levesque R."/>
            <person name="Greer C."/>
            <person name="Whyte L.G."/>
        </authorList>
    </citation>
    <scope>NUCLEOTIDE SEQUENCE [LARGE SCALE GENOMIC DNA]</scope>
    <source>
        <strain evidence="1 2">S5.20</strain>
    </source>
</reference>
<dbReference type="EMBL" id="RCZG01000026">
    <property type="protein sequence ID" value="TPG25583.1"/>
    <property type="molecule type" value="Genomic_DNA"/>
</dbReference>
<evidence type="ECO:0000313" key="1">
    <source>
        <dbReference type="EMBL" id="TPG25583.1"/>
    </source>
</evidence>
<dbReference type="Proteomes" id="UP000320095">
    <property type="component" value="Unassembled WGS sequence"/>
</dbReference>
<organism evidence="1 2">
    <name type="scientific">Mycolicibacterium hodleri</name>
    <dbReference type="NCBI Taxonomy" id="49897"/>
    <lineage>
        <taxon>Bacteria</taxon>
        <taxon>Bacillati</taxon>
        <taxon>Actinomycetota</taxon>
        <taxon>Actinomycetes</taxon>
        <taxon>Mycobacteriales</taxon>
        <taxon>Mycobacteriaceae</taxon>
        <taxon>Mycolicibacterium</taxon>
    </lineage>
</organism>
<dbReference type="AlphaFoldDB" id="A0A502DK36"/>
<sequence length="68" mass="7544">MRWSPETLGAEYRLLLTATDEPLIDGTLTDPTLIGLPPRRERHRVFVISVADLNRAVVHEFGGPSMSA</sequence>
<comment type="caution">
    <text evidence="1">The sequence shown here is derived from an EMBL/GenBank/DDBJ whole genome shotgun (WGS) entry which is preliminary data.</text>
</comment>
<gene>
    <name evidence="1" type="ORF">EAH80_30170</name>
</gene>
<proteinExistence type="predicted"/>
<evidence type="ECO:0000313" key="2">
    <source>
        <dbReference type="Proteomes" id="UP000320095"/>
    </source>
</evidence>
<name>A0A502DK36_9MYCO</name>
<keyword evidence="2" id="KW-1185">Reference proteome</keyword>